<dbReference type="AlphaFoldDB" id="A0A6J6HS35"/>
<evidence type="ECO:0000256" key="8">
    <source>
        <dbReference type="ARBA" id="ARBA00022840"/>
    </source>
</evidence>
<dbReference type="Gene3D" id="1.10.10.160">
    <property type="match status" value="1"/>
</dbReference>
<keyword evidence="8" id="KW-0067">ATP-binding</keyword>
<dbReference type="GO" id="GO:0033202">
    <property type="term" value="C:DNA helicase complex"/>
    <property type="evidence" value="ECO:0007669"/>
    <property type="project" value="TreeGrafter"/>
</dbReference>
<comment type="catalytic activity">
    <reaction evidence="12">
        <text>Couples ATP hydrolysis with the unwinding of duplex DNA by translocating in the 3'-5' direction.</text>
        <dbReference type="EC" id="5.6.2.4"/>
    </reaction>
</comment>
<dbReference type="Gene3D" id="3.40.50.300">
    <property type="entry name" value="P-loop containing nucleotide triphosphate hydrolases"/>
    <property type="match status" value="2"/>
</dbReference>
<proteinExistence type="inferred from homology"/>
<name>A0A6J6HS35_9ZZZZ</name>
<evidence type="ECO:0000256" key="5">
    <source>
        <dbReference type="ARBA" id="ARBA00022801"/>
    </source>
</evidence>
<dbReference type="InterPro" id="IPR014016">
    <property type="entry name" value="UvrD-like_ATP-bd"/>
</dbReference>
<evidence type="ECO:0000259" key="16">
    <source>
        <dbReference type="PROSITE" id="PS51217"/>
    </source>
</evidence>
<dbReference type="InterPro" id="IPR011604">
    <property type="entry name" value="PDDEXK-like_dom_sf"/>
</dbReference>
<dbReference type="InterPro" id="IPR038726">
    <property type="entry name" value="PDDEXK_AddAB-type"/>
</dbReference>
<dbReference type="Pfam" id="PF00580">
    <property type="entry name" value="UvrD-helicase"/>
    <property type="match status" value="1"/>
</dbReference>
<evidence type="ECO:0000256" key="6">
    <source>
        <dbReference type="ARBA" id="ARBA00022806"/>
    </source>
</evidence>
<evidence type="ECO:0000256" key="10">
    <source>
        <dbReference type="ARBA" id="ARBA00023204"/>
    </source>
</evidence>
<evidence type="ECO:0000256" key="7">
    <source>
        <dbReference type="ARBA" id="ARBA00022839"/>
    </source>
</evidence>
<dbReference type="EC" id="5.6.2.4" evidence="13"/>
<evidence type="ECO:0000256" key="14">
    <source>
        <dbReference type="ARBA" id="ARBA00048988"/>
    </source>
</evidence>
<accession>A0A6J6HS35</accession>
<evidence type="ECO:0000313" key="17">
    <source>
        <dbReference type="EMBL" id="CAB4614255.1"/>
    </source>
</evidence>
<keyword evidence="10" id="KW-0234">DNA repair</keyword>
<evidence type="ECO:0000256" key="2">
    <source>
        <dbReference type="ARBA" id="ARBA00022722"/>
    </source>
</evidence>
<evidence type="ECO:0000256" key="3">
    <source>
        <dbReference type="ARBA" id="ARBA00022741"/>
    </source>
</evidence>
<keyword evidence="2" id="KW-0540">Nuclease</keyword>
<dbReference type="GO" id="GO:0005524">
    <property type="term" value="F:ATP binding"/>
    <property type="evidence" value="ECO:0007669"/>
    <property type="project" value="UniProtKB-KW"/>
</dbReference>
<keyword evidence="3" id="KW-0547">Nucleotide-binding</keyword>
<protein>
    <recommendedName>
        <fullName evidence="13">DNA 3'-5' helicase</fullName>
        <ecNumber evidence="13">5.6.2.4</ecNumber>
    </recommendedName>
</protein>
<keyword evidence="7" id="KW-0269">Exonuclease</keyword>
<comment type="similarity">
    <text evidence="1">Belongs to the helicase family. UvrD subfamily.</text>
</comment>
<dbReference type="PANTHER" id="PTHR11070:SF59">
    <property type="entry name" value="DNA 3'-5' HELICASE"/>
    <property type="match status" value="1"/>
</dbReference>
<dbReference type="Pfam" id="PF13361">
    <property type="entry name" value="UvrD_C"/>
    <property type="match status" value="1"/>
</dbReference>
<dbReference type="PROSITE" id="PS51198">
    <property type="entry name" value="UVRD_HELICASE_ATP_BIND"/>
    <property type="match status" value="1"/>
</dbReference>
<dbReference type="PROSITE" id="PS51217">
    <property type="entry name" value="UVRD_HELICASE_CTER"/>
    <property type="match status" value="1"/>
</dbReference>
<dbReference type="EMBL" id="CAEZVB010000005">
    <property type="protein sequence ID" value="CAB4614255.1"/>
    <property type="molecule type" value="Genomic_DNA"/>
</dbReference>
<dbReference type="Pfam" id="PF12705">
    <property type="entry name" value="PDDEXK_1"/>
    <property type="match status" value="1"/>
</dbReference>
<keyword evidence="11" id="KW-0413">Isomerase</keyword>
<evidence type="ECO:0000256" key="13">
    <source>
        <dbReference type="ARBA" id="ARBA00034808"/>
    </source>
</evidence>
<dbReference type="GO" id="GO:0005829">
    <property type="term" value="C:cytosol"/>
    <property type="evidence" value="ECO:0007669"/>
    <property type="project" value="TreeGrafter"/>
</dbReference>
<dbReference type="GO" id="GO:0043138">
    <property type="term" value="F:3'-5' DNA helicase activity"/>
    <property type="evidence" value="ECO:0007669"/>
    <property type="project" value="UniProtKB-EC"/>
</dbReference>
<keyword evidence="6" id="KW-0347">Helicase</keyword>
<evidence type="ECO:0000256" key="1">
    <source>
        <dbReference type="ARBA" id="ARBA00009922"/>
    </source>
</evidence>
<dbReference type="CDD" id="cd17932">
    <property type="entry name" value="DEXQc_UvrD"/>
    <property type="match status" value="1"/>
</dbReference>
<keyword evidence="9" id="KW-0238">DNA-binding</keyword>
<gene>
    <name evidence="17" type="ORF">UFOPK1908_00265</name>
</gene>
<organism evidence="17">
    <name type="scientific">freshwater metagenome</name>
    <dbReference type="NCBI Taxonomy" id="449393"/>
    <lineage>
        <taxon>unclassified sequences</taxon>
        <taxon>metagenomes</taxon>
        <taxon>ecological metagenomes</taxon>
    </lineage>
</organism>
<dbReference type="SUPFAM" id="SSF52540">
    <property type="entry name" value="P-loop containing nucleoside triphosphate hydrolases"/>
    <property type="match status" value="1"/>
</dbReference>
<reference evidence="17" key="1">
    <citation type="submission" date="2020-05" db="EMBL/GenBank/DDBJ databases">
        <authorList>
            <person name="Chiriac C."/>
            <person name="Salcher M."/>
            <person name="Ghai R."/>
            <person name="Kavagutti S V."/>
        </authorList>
    </citation>
    <scope>NUCLEOTIDE SEQUENCE</scope>
</reference>
<dbReference type="InterPro" id="IPR027417">
    <property type="entry name" value="P-loop_NTPase"/>
</dbReference>
<dbReference type="PANTHER" id="PTHR11070">
    <property type="entry name" value="UVRD / RECB / PCRA DNA HELICASE FAMILY MEMBER"/>
    <property type="match status" value="1"/>
</dbReference>
<dbReference type="GO" id="GO:0004527">
    <property type="term" value="F:exonuclease activity"/>
    <property type="evidence" value="ECO:0007669"/>
    <property type="project" value="UniProtKB-KW"/>
</dbReference>
<dbReference type="InterPro" id="IPR000212">
    <property type="entry name" value="DNA_helicase_UvrD/REP"/>
</dbReference>
<dbReference type="InterPro" id="IPR014017">
    <property type="entry name" value="DNA_helicase_UvrD-like_C"/>
</dbReference>
<evidence type="ECO:0000256" key="11">
    <source>
        <dbReference type="ARBA" id="ARBA00023235"/>
    </source>
</evidence>
<keyword evidence="5" id="KW-0378">Hydrolase</keyword>
<dbReference type="GO" id="GO:0000725">
    <property type="term" value="P:recombinational repair"/>
    <property type="evidence" value="ECO:0007669"/>
    <property type="project" value="TreeGrafter"/>
</dbReference>
<evidence type="ECO:0000256" key="4">
    <source>
        <dbReference type="ARBA" id="ARBA00022763"/>
    </source>
</evidence>
<evidence type="ECO:0000256" key="9">
    <source>
        <dbReference type="ARBA" id="ARBA00023125"/>
    </source>
</evidence>
<dbReference type="Gene3D" id="3.90.320.10">
    <property type="match status" value="1"/>
</dbReference>
<evidence type="ECO:0000259" key="15">
    <source>
        <dbReference type="PROSITE" id="PS51198"/>
    </source>
</evidence>
<feature type="domain" description="UvrD-like helicase ATP-binding" evidence="15">
    <location>
        <begin position="26"/>
        <end position="325"/>
    </location>
</feature>
<keyword evidence="4" id="KW-0227">DNA damage</keyword>
<sequence length="1077" mass="117754">MAVMGRDRGRAAWHLNVEPLPPASVPLLDSQQQHVVDHRHGALLVLAGPGTGKTTTIVEAIVARLTDPTDPIAPEQVLALTFGKRAASDLRDRLVGRLGGGVLPTVATFHSFAFGLLQQTATAEDYREPPQLLSGAEEDVRIRELLMGAVEDGTIDWPDDLAGAVSTLGLANEVRAVLARAKVLGIAPEQLERIGRTSQRPAWAAVGRLAAQEADVMEWQNVLDYVELLSAAVARAQSAHVAPTLLQQYRLICVDEYQDTDPLQVALLRSLVGPNTTLIAVGDPDQSIYGFRGADLGGLLRFPQEFASATKPAPIVVLRHTRRFGPQIRDAATRIISKVRLSHLDPALLEQHRNPVCEGTSTPEAIRVEVFDSELMRSAGIAAQMRTLHLHEGMPWSQMAVLVRNSQDIAGIQRALVQAGVPAAIATDEIPLRAEPAIAILLRALEVAVRPSQVTTADALELVSGPLCGIDPTRLRALGRALRIAARIDDPTITPAPSDELLRDVLRGSRSLPTDEKLVDVCATLQQFMKLMSDAHQMIERGAAPAEVLWLLWSGQCIDRTRAHGWPDRLRRQALDGSRSADHDVDAVMALFDAAERAQQRYRGVIGVRNFVLSLQEQHLAAEPVSERGVQGDVVRVLTAHRAKGQQWDAVWIAGTQEGQWPDLRPRGSVLESDRLMVDGVGPAMSPSALLAEERRLMYVALTRARRQCVITTLQVAEDAGTQPSRFLSELEVPWVHADRRPRFTTSLAALVGKLRLAAIDSSNSPAMRQAAMRTLDELAGAIDDAGLALVPAAASSTWWGMEELSVRETPVRESDEPIRLSGSAIDSIGDCPLKWFLEHDVHAEVPRGEATKFGSVIHAVADFIAKGEVPQDLDAADAFVDRVWRDLRFEAPWQSTAERAIAREAIQRFLNYHQGAQRELVGTEDEYSAQIEVPTPDGGTEQVRLGGFIDRIERDDDGNYVPIDLKNMKTPPAEKEIPEHAQLGVYQLLLREAGYDVGGAALVQLRADEKGSPDFPKVQIQEPLPRESPTWIELKLGDAAQTLRDEAFDARENSLCKFCAYRTSCPTQTQGKQVLS</sequence>
<comment type="catalytic activity">
    <reaction evidence="14">
        <text>ATP + H2O = ADP + phosphate + H(+)</text>
        <dbReference type="Rhea" id="RHEA:13065"/>
        <dbReference type="ChEBI" id="CHEBI:15377"/>
        <dbReference type="ChEBI" id="CHEBI:15378"/>
        <dbReference type="ChEBI" id="CHEBI:30616"/>
        <dbReference type="ChEBI" id="CHEBI:43474"/>
        <dbReference type="ChEBI" id="CHEBI:456216"/>
        <dbReference type="EC" id="5.6.2.4"/>
    </reaction>
</comment>
<dbReference type="GO" id="GO:0003677">
    <property type="term" value="F:DNA binding"/>
    <property type="evidence" value="ECO:0007669"/>
    <property type="project" value="UniProtKB-KW"/>
</dbReference>
<evidence type="ECO:0000256" key="12">
    <source>
        <dbReference type="ARBA" id="ARBA00034617"/>
    </source>
</evidence>
<dbReference type="Gene3D" id="1.10.486.10">
    <property type="entry name" value="PCRA, domain 4"/>
    <property type="match status" value="1"/>
</dbReference>
<feature type="domain" description="UvrD-like helicase C-terminal" evidence="16">
    <location>
        <begin position="326"/>
        <end position="645"/>
    </location>
</feature>
<dbReference type="InterPro" id="IPR013986">
    <property type="entry name" value="DExx_box_DNA_helicase_dom_sf"/>
</dbReference>